<dbReference type="eggNOG" id="ENOG502RBJS">
    <property type="taxonomic scope" value="Eukaryota"/>
</dbReference>
<feature type="region of interest" description="Disordered" evidence="1">
    <location>
        <begin position="1"/>
        <end position="31"/>
    </location>
</feature>
<dbReference type="OMA" id="FTHRAQI"/>
<dbReference type="VEuPathDB" id="FungiDB:SCHCODRAFT_01136376"/>
<dbReference type="Proteomes" id="UP000007431">
    <property type="component" value="Unassembled WGS sequence"/>
</dbReference>
<name>D8PLZ9_SCHCM</name>
<dbReference type="KEGG" id="scm:SCHCO_02520726"/>
<feature type="non-terminal residue" evidence="2">
    <location>
        <position position="956"/>
    </location>
</feature>
<gene>
    <name evidence="2" type="ORF">SCHCODRAFT_103394</name>
</gene>
<accession>D8PLZ9</accession>
<sequence>MPQNTQHELTRSYAGRTLSHRHGSRAANADASGFCPATLEDELILEEQRREALKRLLTQPEYPSRKKLVVPFSKAPLASSLTSMSPRQASNLQPPINRLPNELLCAIFLNCGDPSPGFAFLHDWHMHTFLLSPYDAKLFSRTAVLLGHVCARWFMLTRGFPGLWTLVDVGYPNREATSVLKRCLLYSAGQPLTLWINAHGRPNGHKEVADLRFMPLVAANAQRWVEISISLCDDGTLLDPLMALPHGSFKILSRACINFFNLTVRNGEKTATQDTRLCNALHASPNLTTVGWKCTEFIRLGLASAPLRQLTSIALHDAEPTELSRVVYACANLEFLLVRINPCKDWMQRRTHTLGFHSPICLRRLRTLALVGSLDWMPLFEALIVPALDRLDLGNQEIPTHVIEGMLLRSRATLPRLCAKSKFYAIHCPIATEGFLPNTSTRLLRYTLKTSSYAPSIDQGERMISNVVGQDTLGGVSHAGLTPSPHGISPDARDAPADVGSTSSATRDLELALEARRREALKRVLTQPEHPTQKAGSKSAKALIHSDSSSMSHRQAHNSQLPINRLPNELLCAIFFVCGDPSPASVFPRDSSMHDLHINPLNLKSYSRNAILLGVVCSRWYRVTHGFPALWTLVDVEYPARYATNILKRCLAHSDGLPLTLWISESVNPWFGMNGEDPDPRFMDLVAANAHRWREISIELYDRRDAVQPLIALPPGAFRILSRARINFYSLNAEESSLDTQLWRSWLTSPTLSSVDWVNTEHIRSGLAVASLQRLTSIGMHFAEPAMLACILNTCLSLEVLLVEIEPHTLRMRSMPLTLNSISLPHLRTLMLCGPYNWTPLFNALTIPAIDRLELSRQNINGHDIEGMLQRSCARLRMLTIFWPGLNQADHILAIVRSASLRGLKVLRYQCSPHGGANQGWEDAFDIRPFVPAGVLYTADANEAECLYARLENSRN</sequence>
<organism evidence="3">
    <name type="scientific">Schizophyllum commune (strain H4-8 / FGSC 9210)</name>
    <name type="common">Split gill fungus</name>
    <dbReference type="NCBI Taxonomy" id="578458"/>
    <lineage>
        <taxon>Eukaryota</taxon>
        <taxon>Fungi</taxon>
        <taxon>Dikarya</taxon>
        <taxon>Basidiomycota</taxon>
        <taxon>Agaricomycotina</taxon>
        <taxon>Agaricomycetes</taxon>
        <taxon>Agaricomycetidae</taxon>
        <taxon>Agaricales</taxon>
        <taxon>Schizophyllaceae</taxon>
        <taxon>Schizophyllum</taxon>
    </lineage>
</organism>
<dbReference type="InParanoid" id="D8PLZ9"/>
<evidence type="ECO:0000313" key="3">
    <source>
        <dbReference type="Proteomes" id="UP000007431"/>
    </source>
</evidence>
<keyword evidence="3" id="KW-1185">Reference proteome</keyword>
<dbReference type="RefSeq" id="XP_003036978.1">
    <property type="nucleotide sequence ID" value="XM_003036932.1"/>
</dbReference>
<proteinExistence type="predicted"/>
<dbReference type="AlphaFoldDB" id="D8PLZ9"/>
<dbReference type="GeneID" id="9588839"/>
<dbReference type="OrthoDB" id="3217549at2759"/>
<dbReference type="EMBL" id="GL377302">
    <property type="protein sequence ID" value="EFJ02076.1"/>
    <property type="molecule type" value="Genomic_DNA"/>
</dbReference>
<dbReference type="VEuPathDB" id="FungiDB:SCHCODRAFT_02520726"/>
<evidence type="ECO:0000256" key="1">
    <source>
        <dbReference type="SAM" id="MobiDB-lite"/>
    </source>
</evidence>
<evidence type="ECO:0000313" key="2">
    <source>
        <dbReference type="EMBL" id="EFJ02076.1"/>
    </source>
</evidence>
<feature type="region of interest" description="Disordered" evidence="1">
    <location>
        <begin position="525"/>
        <end position="551"/>
    </location>
</feature>
<dbReference type="HOGENOM" id="CLU_288059_0_0_1"/>
<protein>
    <submittedName>
        <fullName evidence="2">Uncharacterized protein</fullName>
    </submittedName>
</protein>
<reference evidence="2 3" key="1">
    <citation type="journal article" date="2010" name="Nat. Biotechnol.">
        <title>Genome sequence of the model mushroom Schizophyllum commune.</title>
        <authorList>
            <person name="Ohm R.A."/>
            <person name="de Jong J.F."/>
            <person name="Lugones L.G."/>
            <person name="Aerts A."/>
            <person name="Kothe E."/>
            <person name="Stajich J.E."/>
            <person name="de Vries R.P."/>
            <person name="Record E."/>
            <person name="Levasseur A."/>
            <person name="Baker S.E."/>
            <person name="Bartholomew K.A."/>
            <person name="Coutinho P.M."/>
            <person name="Erdmann S."/>
            <person name="Fowler T.J."/>
            <person name="Gathman A.C."/>
            <person name="Lombard V."/>
            <person name="Henrissat B."/>
            <person name="Knabe N."/>
            <person name="Kuees U."/>
            <person name="Lilly W.W."/>
            <person name="Lindquist E."/>
            <person name="Lucas S."/>
            <person name="Magnuson J.K."/>
            <person name="Piumi F."/>
            <person name="Raudaskoski M."/>
            <person name="Salamov A."/>
            <person name="Schmutz J."/>
            <person name="Schwarze F.W.M.R."/>
            <person name="vanKuyk P.A."/>
            <person name="Horton J.S."/>
            <person name="Grigoriev I.V."/>
            <person name="Woesten H.A.B."/>
        </authorList>
    </citation>
    <scope>NUCLEOTIDE SEQUENCE [LARGE SCALE GENOMIC DNA]</scope>
    <source>
        <strain evidence="3">H4-8 / FGSC 9210</strain>
    </source>
</reference>
<feature type="region of interest" description="Disordered" evidence="1">
    <location>
        <begin position="479"/>
        <end position="504"/>
    </location>
</feature>